<dbReference type="PANTHER" id="PTHR22674">
    <property type="entry name" value="NTPASE, KAP FAMILY P-LOOP DOMAIN-CONTAINING 1"/>
    <property type="match status" value="1"/>
</dbReference>
<feature type="domain" description="KAP NTPase" evidence="2">
    <location>
        <begin position="31"/>
        <end position="400"/>
    </location>
</feature>
<dbReference type="Pfam" id="PF07693">
    <property type="entry name" value="KAP_NTPase"/>
    <property type="match status" value="1"/>
</dbReference>
<dbReference type="InterPro" id="IPR027417">
    <property type="entry name" value="P-loop_NTPase"/>
</dbReference>
<dbReference type="Gene3D" id="3.40.50.300">
    <property type="entry name" value="P-loop containing nucleotide triphosphate hydrolases"/>
    <property type="match status" value="1"/>
</dbReference>
<dbReference type="SUPFAM" id="SSF52540">
    <property type="entry name" value="P-loop containing nucleoside triphosphate hydrolases"/>
    <property type="match status" value="1"/>
</dbReference>
<name>A0AA44J0T0_9HYPH</name>
<reference evidence="3" key="1">
    <citation type="submission" date="2019-07" db="EMBL/GenBank/DDBJ databases">
        <title>FDA dAtabase for Regulatory Grade micrObial Sequences (FDA-ARGOS): Supporting development and validation of Infectious Disease Dx tests.</title>
        <authorList>
            <person name="Bachman M."/>
            <person name="Young C."/>
            <person name="Tallon L."/>
            <person name="Sadzewicz L."/>
            <person name="Vavikolanu K."/>
            <person name="Mehta A."/>
            <person name="Aluvathingal J."/>
            <person name="Nadendla S."/>
            <person name="Nandy P."/>
            <person name="Geyer C."/>
            <person name="Yan Y."/>
            <person name="Sichtig H."/>
        </authorList>
    </citation>
    <scope>NUCLEOTIDE SEQUENCE</scope>
    <source>
        <strain evidence="3">FDAARGOS_618</strain>
    </source>
</reference>
<keyword evidence="1" id="KW-0812">Transmembrane</keyword>
<proteinExistence type="predicted"/>
<keyword evidence="4" id="KW-1185">Reference proteome</keyword>
<protein>
    <recommendedName>
        <fullName evidence="2">KAP NTPase domain-containing protein</fullName>
    </recommendedName>
</protein>
<organism evidence="3 4">
    <name type="scientific">Agrobacterium pusense</name>
    <dbReference type="NCBI Taxonomy" id="648995"/>
    <lineage>
        <taxon>Bacteria</taxon>
        <taxon>Pseudomonadati</taxon>
        <taxon>Pseudomonadota</taxon>
        <taxon>Alphaproteobacteria</taxon>
        <taxon>Hyphomicrobiales</taxon>
        <taxon>Rhizobiaceae</taxon>
        <taxon>Rhizobium/Agrobacterium group</taxon>
        <taxon>Agrobacterium</taxon>
    </lineage>
</organism>
<dbReference type="RefSeq" id="WP_172873431.1">
    <property type="nucleotide sequence ID" value="NZ_JABRWL010000005.1"/>
</dbReference>
<dbReference type="PANTHER" id="PTHR22674:SF6">
    <property type="entry name" value="NTPASE KAP FAMILY P-LOOP DOMAIN-CONTAINING PROTEIN 1"/>
    <property type="match status" value="1"/>
</dbReference>
<evidence type="ECO:0000313" key="4">
    <source>
        <dbReference type="Proteomes" id="UP001155820"/>
    </source>
</evidence>
<dbReference type="InterPro" id="IPR011646">
    <property type="entry name" value="KAP_P-loop"/>
</dbReference>
<keyword evidence="1" id="KW-0472">Membrane</keyword>
<evidence type="ECO:0000259" key="2">
    <source>
        <dbReference type="Pfam" id="PF07693"/>
    </source>
</evidence>
<keyword evidence="1" id="KW-1133">Transmembrane helix</keyword>
<comment type="caution">
    <text evidence="3">The sequence shown here is derived from an EMBL/GenBank/DDBJ whole genome shotgun (WGS) entry which is preliminary data.</text>
</comment>
<evidence type="ECO:0000313" key="3">
    <source>
        <dbReference type="EMBL" id="NRF21086.1"/>
    </source>
</evidence>
<feature type="transmembrane region" description="Helical" evidence="1">
    <location>
        <begin position="183"/>
        <end position="204"/>
    </location>
</feature>
<accession>A0AA44J0T0</accession>
<evidence type="ECO:0000256" key="1">
    <source>
        <dbReference type="SAM" id="Phobius"/>
    </source>
</evidence>
<feature type="transmembrane region" description="Helical" evidence="1">
    <location>
        <begin position="148"/>
        <end position="177"/>
    </location>
</feature>
<gene>
    <name evidence="3" type="ORF">FOB26_18685</name>
</gene>
<dbReference type="Proteomes" id="UP001155820">
    <property type="component" value="Unassembled WGS sequence"/>
</dbReference>
<sequence>MNKITSFPTNKMASILDKELAELSGDAFGHSHFAEVLKNLIEGEHAPPFSIGLLGSWGTGKSTIKELYLKSLADDKTGPRGERRTDKVRAITFNAWRYGGEQDLKRALLRHAFAELGGDDDALRRELYNQVSAVTQVKRGWWEWSKEALVQVTASLVLFGGLLLACVAILTAAAVYLGGTGALTASAVVAIAAGVAAILGKYVVDLRLRSPALFNPQTTIKFPTTSAEEYERLLVSQIAEFRKKNRKCDRLVVFVDDLDRLSAAEMVSGLDAIRTFLELSSKADSDDFGVIFVISCDEDRVADALSKNRGRLAELPGSVFTRADARRYLDRLFQFRLEIPPFPKLDMRQFATDKLTSAGSIAEEIRVASGASLQDIIERLIHVGVQSPRNAIQLINAFSQTWWLAVRRERDGDSSRLPGGLYAGAVTKHPIALAALCVLRVDFPDFYNALQKRPELIQEFNRVVLRGESGTGLAPAAEFALKEFLIVKDERIQGDVRPEHRQLRQYLASLSGVRWPKSLQPLLLLAEDSTSRKFGDGASALNDAFVSGDVTGVLEVFGRHLDNRPLDRDDVLLLRELTEDLADETEARRINGARVLAAIADRIPTEIRNGIMVPLARSLIQLPQVRVNVGPKQARTVIETVGSEDRRDVASRFVADLLTPRQGDWTLPTGETPNLGELVEIVEEAIALTLDVRESDGLPPATDQALRDWLLVRSVTAKEGATTLSFRTLETWVEEQARGLITLLGADYVDRLIAEFKAPKPQIGNVPRILATVRGIHIMQEREGQESRGIVWKQLTSMVAVPHPDAVAASWETALTYASGAVTDQAAAYLLALSDRLVKELKDDKAWPLDWRAGSSHFLDLFGGWASAIDAGTAEGLLQLLMEWAEYGDLAAQFERAAEIMRTAHVEVWQSLINQLVALPIKVLSEEALQYIARSLAKLSDDQKATWITQLSAVLNKSPSDEDEVDRYRKIVDASDLAQWATPPLQSHAQSLADRVSNSAGQTKVISAFFPPALRLIPALPKTSSGNTLYTIFEQAFGIPESYITLHREIKGKWLVPGTDVGMFDGDYLSTRATQFIQAQPSVDGVGHVFESLVEMVDKRIAPETSRAAVAGLMPLIWSWAPDSVIASLSSIVGTIAPAQVASAFAGSKPEPNWAKQIAQAIAVDADSGRRVAITIAILASQPTTFEGQPDGSLWIWAEALGDGFAATFRDVLNDPMITDDQAQRLIAQVLERKHSLGLQFFVANLALLLAFAGRAKANGLAFSQIEEIAAVARNQSQRSAMANALISVLPSCSVAQTRTVASLVRGLGGTTSLEENSSVLAELDDEQLAAVADGFPESRSLRKALHQRAKEE</sequence>
<dbReference type="InterPro" id="IPR052754">
    <property type="entry name" value="NTPase_KAP_P-loop"/>
</dbReference>
<dbReference type="EMBL" id="JABRWM010000006">
    <property type="protein sequence ID" value="NRF21086.1"/>
    <property type="molecule type" value="Genomic_DNA"/>
</dbReference>